<comment type="caution">
    <text evidence="1">The sequence shown here is derived from an EMBL/GenBank/DDBJ whole genome shotgun (WGS) entry which is preliminary data.</text>
</comment>
<reference evidence="1 2" key="1">
    <citation type="submission" date="2014-02" db="EMBL/GenBank/DDBJ databases">
        <title>Comparative genomics and transcriptomics to identify genetic mechanisms underlying the emergence of carbapenem resistant Acinetobacter baumannii (CRAb).</title>
        <authorList>
            <person name="Harris A.D."/>
            <person name="Johnson K.J."/>
            <person name="George J."/>
            <person name="Shefchek K."/>
            <person name="Daugherty S.C."/>
            <person name="Parankush S."/>
            <person name="Sadzewicz L."/>
            <person name="Tallon L."/>
            <person name="Sengamalay N."/>
            <person name="Hazen T.H."/>
            <person name="Rasko D.A."/>
        </authorList>
    </citation>
    <scope>NUCLEOTIDE SEQUENCE [LARGE SCALE GENOMIC DNA]</scope>
    <source>
        <strain evidence="1 2">1295743</strain>
    </source>
</reference>
<sequence>MPPKKVANSVTFLKSNQKLSHPQNLFSVFIFQKILQIHYLYKLWAGCG</sequence>
<gene>
    <name evidence="1" type="ORF">J512_1823</name>
</gene>
<organism evidence="1 2">
    <name type="scientific">Acinetobacter baumannii (strain 1295743)</name>
    <dbReference type="NCBI Taxonomy" id="1310613"/>
    <lineage>
        <taxon>Bacteria</taxon>
        <taxon>Pseudomonadati</taxon>
        <taxon>Pseudomonadota</taxon>
        <taxon>Gammaproteobacteria</taxon>
        <taxon>Moraxellales</taxon>
        <taxon>Moraxellaceae</taxon>
        <taxon>Acinetobacter</taxon>
        <taxon>Acinetobacter calcoaceticus/baumannii complex</taxon>
    </lineage>
</organism>
<evidence type="ECO:0000313" key="2">
    <source>
        <dbReference type="Proteomes" id="UP000020595"/>
    </source>
</evidence>
<dbReference type="EMBL" id="JEWH01000019">
    <property type="protein sequence ID" value="EXB05873.1"/>
    <property type="molecule type" value="Genomic_DNA"/>
</dbReference>
<protein>
    <submittedName>
        <fullName evidence="1">Uncharacterized protein</fullName>
    </submittedName>
</protein>
<proteinExistence type="predicted"/>
<dbReference type="Proteomes" id="UP000020595">
    <property type="component" value="Unassembled WGS sequence"/>
</dbReference>
<evidence type="ECO:0000313" key="1">
    <source>
        <dbReference type="EMBL" id="EXB05873.1"/>
    </source>
</evidence>
<name>A0A009IPY4_ACIB9</name>
<dbReference type="AlphaFoldDB" id="A0A009IPY4"/>
<dbReference type="PATRIC" id="fig|1310613.3.peg.1747"/>
<accession>A0A009IPY4</accession>